<organism evidence="7 8">
    <name type="scientific">Candidatus Nitrosocosmicus arcticus</name>
    <dbReference type="NCBI Taxonomy" id="2035267"/>
    <lineage>
        <taxon>Archaea</taxon>
        <taxon>Nitrososphaerota</taxon>
        <taxon>Nitrososphaeria</taxon>
        <taxon>Nitrososphaerales</taxon>
        <taxon>Nitrososphaeraceae</taxon>
        <taxon>Candidatus Nitrosocosmicus</taxon>
    </lineage>
</organism>
<evidence type="ECO:0000313" key="8">
    <source>
        <dbReference type="Proteomes" id="UP000315289"/>
    </source>
</evidence>
<accession>A0A557STE5</accession>
<comment type="caution">
    <text evidence="7">The sequence shown here is derived from an EMBL/GenBank/DDBJ whole genome shotgun (WGS) entry which is preliminary data.</text>
</comment>
<dbReference type="PANTHER" id="PTHR42198:SF1">
    <property type="entry name" value="INTEGRAL MEMBRANE PROTEIN"/>
    <property type="match status" value="1"/>
</dbReference>
<dbReference type="PANTHER" id="PTHR42198">
    <property type="entry name" value="INTEGRAL MEMBRANE PROTEIN"/>
    <property type="match status" value="1"/>
</dbReference>
<reference evidence="7 8" key="1">
    <citation type="journal article" date="2019" name="Front. Microbiol.">
        <title>Ammonia Oxidation by the Arctic Terrestrial Thaumarchaeote Candidatus Nitrosocosmicus arcticus Is Stimulated by Increasing Temperatures.</title>
        <authorList>
            <person name="Alves R.J.E."/>
            <person name="Kerou M."/>
            <person name="Zappe A."/>
            <person name="Bittner R."/>
            <person name="Abby S.S."/>
            <person name="Schmidt H.A."/>
            <person name="Pfeifer K."/>
            <person name="Schleper C."/>
        </authorList>
    </citation>
    <scope>NUCLEOTIDE SEQUENCE [LARGE SCALE GENOMIC DNA]</scope>
    <source>
        <strain evidence="7 8">Kfb</strain>
    </source>
</reference>
<feature type="transmembrane region" description="Helical" evidence="6">
    <location>
        <begin position="113"/>
        <end position="132"/>
    </location>
</feature>
<protein>
    <submittedName>
        <fullName evidence="7">OxaA/SpoJ/YidC translocase/secretase</fullName>
    </submittedName>
</protein>
<sequence>MIDLFNWSEKLVLQFPGLTPHYTQHPIFPDMFTSAIVAAIIAIGLNLAMALLRRKTTNIEKMKTVMKETGEWRKKYTEAIKKRDKQLIEELKKKQSQMQKMSMEMQQQQMRPMMLYMIPSFMLWIFVFPAIFGQTVALSPLEIPYLTCSADNVKNDTPVQTTNSTSTELKQGPCKVPGQVFLWGWFLLVNFAFSGIIAKVTNTSIPTF</sequence>
<dbReference type="Pfam" id="PF01956">
    <property type="entry name" value="EMC3_TMCO1"/>
    <property type="match status" value="1"/>
</dbReference>
<evidence type="ECO:0000256" key="5">
    <source>
        <dbReference type="SAM" id="Coils"/>
    </source>
</evidence>
<gene>
    <name evidence="7" type="ORF">NARC_110082</name>
</gene>
<feature type="transmembrane region" description="Helical" evidence="6">
    <location>
        <begin position="180"/>
        <end position="198"/>
    </location>
</feature>
<evidence type="ECO:0000256" key="1">
    <source>
        <dbReference type="ARBA" id="ARBA00004141"/>
    </source>
</evidence>
<dbReference type="GO" id="GO:0016020">
    <property type="term" value="C:membrane"/>
    <property type="evidence" value="ECO:0007669"/>
    <property type="project" value="UniProtKB-SubCell"/>
</dbReference>
<comment type="subcellular location">
    <subcellularLocation>
        <location evidence="1">Membrane</location>
        <topology evidence="1">Multi-pass membrane protein</topology>
    </subcellularLocation>
</comment>
<feature type="coiled-coil region" evidence="5">
    <location>
        <begin position="81"/>
        <end position="111"/>
    </location>
</feature>
<keyword evidence="2 6" id="KW-0812">Transmembrane</keyword>
<dbReference type="InterPro" id="IPR038978">
    <property type="entry name" value="MJ0935"/>
</dbReference>
<dbReference type="EMBL" id="VOAH01000011">
    <property type="protein sequence ID" value="TVP39870.1"/>
    <property type="molecule type" value="Genomic_DNA"/>
</dbReference>
<evidence type="ECO:0000256" key="3">
    <source>
        <dbReference type="ARBA" id="ARBA00022989"/>
    </source>
</evidence>
<evidence type="ECO:0000256" key="2">
    <source>
        <dbReference type="ARBA" id="ARBA00022692"/>
    </source>
</evidence>
<evidence type="ECO:0000256" key="6">
    <source>
        <dbReference type="SAM" id="Phobius"/>
    </source>
</evidence>
<dbReference type="InterPro" id="IPR002809">
    <property type="entry name" value="EMC3/TMCO1"/>
</dbReference>
<keyword evidence="3 6" id="KW-1133">Transmembrane helix</keyword>
<dbReference type="Proteomes" id="UP000315289">
    <property type="component" value="Unassembled WGS sequence"/>
</dbReference>
<name>A0A557STE5_9ARCH</name>
<keyword evidence="4 6" id="KW-0472">Membrane</keyword>
<dbReference type="SMART" id="SM01415">
    <property type="entry name" value="DUF106"/>
    <property type="match status" value="1"/>
</dbReference>
<dbReference type="AlphaFoldDB" id="A0A557STE5"/>
<evidence type="ECO:0000256" key="4">
    <source>
        <dbReference type="ARBA" id="ARBA00023136"/>
    </source>
</evidence>
<evidence type="ECO:0000313" key="7">
    <source>
        <dbReference type="EMBL" id="TVP39870.1"/>
    </source>
</evidence>
<keyword evidence="8" id="KW-1185">Reference proteome</keyword>
<dbReference type="RefSeq" id="WP_144732726.1">
    <property type="nucleotide sequence ID" value="NZ_ML675587.1"/>
</dbReference>
<feature type="transmembrane region" description="Helical" evidence="6">
    <location>
        <begin position="31"/>
        <end position="52"/>
    </location>
</feature>
<keyword evidence="5" id="KW-0175">Coiled coil</keyword>
<proteinExistence type="predicted"/>
<dbReference type="OrthoDB" id="8553at2157"/>